<gene>
    <name evidence="1" type="ORF">TWF694_001310</name>
</gene>
<dbReference type="AlphaFoldDB" id="A0AAV9XRP0"/>
<reference evidence="1 2" key="1">
    <citation type="submission" date="2019-10" db="EMBL/GenBank/DDBJ databases">
        <authorList>
            <person name="Palmer J.M."/>
        </authorList>
    </citation>
    <scope>NUCLEOTIDE SEQUENCE [LARGE SCALE GENOMIC DNA]</scope>
    <source>
        <strain evidence="1 2">TWF694</strain>
    </source>
</reference>
<evidence type="ECO:0000313" key="2">
    <source>
        <dbReference type="Proteomes" id="UP001365542"/>
    </source>
</evidence>
<accession>A0AAV9XRP0</accession>
<sequence>MRCTIRPTKPTYGMKNVLAVRCDTFWDKFEYSLDTDNFRVLYPFKKPKPLEESAYEEVEETELLPGLYYRQFLRKIQVDVIDLRTGDYLEATPAWSPRIPETPTRRLLMPLVHRMESVFSAPGNLLKIDIRVVTLLARWNYKDIGYDRIEETLGWEVLYNKICNAAYGRLKNPTENRYRQLITTVWPFTQGPWQYSIKTPLDEVFGNFKADQLQICTNLMKSPEKEMSFKTMELCEDCIWVQNKGRLAVKWKPRYGQWRKRAAANASQN</sequence>
<comment type="caution">
    <text evidence="1">The sequence shown here is derived from an EMBL/GenBank/DDBJ whole genome shotgun (WGS) entry which is preliminary data.</text>
</comment>
<evidence type="ECO:0000313" key="1">
    <source>
        <dbReference type="EMBL" id="KAK6544621.1"/>
    </source>
</evidence>
<protein>
    <submittedName>
        <fullName evidence="1">Uncharacterized protein</fullName>
    </submittedName>
</protein>
<name>A0AAV9XRP0_9PEZI</name>
<proteinExistence type="predicted"/>
<organism evidence="1 2">
    <name type="scientific">Orbilia ellipsospora</name>
    <dbReference type="NCBI Taxonomy" id="2528407"/>
    <lineage>
        <taxon>Eukaryota</taxon>
        <taxon>Fungi</taxon>
        <taxon>Dikarya</taxon>
        <taxon>Ascomycota</taxon>
        <taxon>Pezizomycotina</taxon>
        <taxon>Orbiliomycetes</taxon>
        <taxon>Orbiliales</taxon>
        <taxon>Orbiliaceae</taxon>
        <taxon>Orbilia</taxon>
    </lineage>
</organism>
<dbReference type="EMBL" id="JAVHJO010000001">
    <property type="protein sequence ID" value="KAK6544621.1"/>
    <property type="molecule type" value="Genomic_DNA"/>
</dbReference>
<keyword evidence="2" id="KW-1185">Reference proteome</keyword>
<dbReference type="Proteomes" id="UP001365542">
    <property type="component" value="Unassembled WGS sequence"/>
</dbReference>